<organism evidence="1 2">
    <name type="scientific">Rhodovastum atsumiense</name>
    <dbReference type="NCBI Taxonomy" id="504468"/>
    <lineage>
        <taxon>Bacteria</taxon>
        <taxon>Pseudomonadati</taxon>
        <taxon>Pseudomonadota</taxon>
        <taxon>Alphaproteobacteria</taxon>
        <taxon>Acetobacterales</taxon>
        <taxon>Acetobacteraceae</taxon>
        <taxon>Rhodovastum</taxon>
    </lineage>
</organism>
<accession>A0A5M6IUC1</accession>
<dbReference type="AlphaFoldDB" id="A0A5M6IUC1"/>
<keyword evidence="2" id="KW-1185">Reference proteome</keyword>
<proteinExistence type="predicted"/>
<sequence>MPPLSAREVVARIAPPPGGDSPTVKEIRYQLRLRKWSWFDPTLTAEPGILQLPDWQFCATRRVDDDPTPRFEWDGKTEHACACDFVSVRNALQECDALLIESPHRSEYADRGRGEALGPLRDTEVNRVVLNRLPGLLEKVARHVPDGVAGGFRIAVVNAVQYQTSLAACTAKPRCAINKAVRDRTWHALFDLPEIRDDLDRRLRKMAPRLILVASTSRTQDRLVAFLRERSFRFLALDRHPSGWWRAEPKIVPL</sequence>
<protein>
    <submittedName>
        <fullName evidence="1">Uncharacterized protein</fullName>
    </submittedName>
</protein>
<gene>
    <name evidence="1" type="ORF">F1189_12400</name>
</gene>
<dbReference type="Proteomes" id="UP000325255">
    <property type="component" value="Unassembled WGS sequence"/>
</dbReference>
<comment type="caution">
    <text evidence="1">The sequence shown here is derived from an EMBL/GenBank/DDBJ whole genome shotgun (WGS) entry which is preliminary data.</text>
</comment>
<reference evidence="1 2" key="1">
    <citation type="submission" date="2019-09" db="EMBL/GenBank/DDBJ databases">
        <title>Genome sequence of Rhodovastum atsumiense, a diverse member of the Acetobacteraceae family of non-sulfur purple photosynthetic bacteria.</title>
        <authorList>
            <person name="Meyer T."/>
            <person name="Kyndt J."/>
        </authorList>
    </citation>
    <scope>NUCLEOTIDE SEQUENCE [LARGE SCALE GENOMIC DNA]</scope>
    <source>
        <strain evidence="1 2">DSM 21279</strain>
    </source>
</reference>
<dbReference type="RefSeq" id="WP_150041066.1">
    <property type="nucleotide sequence ID" value="NZ_OW485605.1"/>
</dbReference>
<evidence type="ECO:0000313" key="2">
    <source>
        <dbReference type="Proteomes" id="UP000325255"/>
    </source>
</evidence>
<evidence type="ECO:0000313" key="1">
    <source>
        <dbReference type="EMBL" id="KAA5611831.1"/>
    </source>
</evidence>
<dbReference type="EMBL" id="VWPK01000017">
    <property type="protein sequence ID" value="KAA5611831.1"/>
    <property type="molecule type" value="Genomic_DNA"/>
</dbReference>
<name>A0A5M6IUC1_9PROT</name>